<dbReference type="Proteomes" id="UP000093000">
    <property type="component" value="Unassembled WGS sequence"/>
</dbReference>
<dbReference type="InParanoid" id="A0A1C7NEG8"/>
<accession>A0A1C7NEG8</accession>
<proteinExistence type="predicted"/>
<comment type="caution">
    <text evidence="1">The sequence shown here is derived from an EMBL/GenBank/DDBJ whole genome shotgun (WGS) entry which is preliminary data.</text>
</comment>
<dbReference type="AlphaFoldDB" id="A0A1C7NEG8"/>
<gene>
    <name evidence="1" type="ORF">A0J61_04473</name>
</gene>
<dbReference type="EMBL" id="LUGH01000219">
    <property type="protein sequence ID" value="OBZ87487.1"/>
    <property type="molecule type" value="Genomic_DNA"/>
</dbReference>
<dbReference type="OrthoDB" id="2276327at2759"/>
<reference evidence="1 2" key="1">
    <citation type="submission" date="2016-03" db="EMBL/GenBank/DDBJ databases">
        <title>Choanephora cucurbitarum.</title>
        <authorList>
            <person name="Min B."/>
            <person name="Park H."/>
            <person name="Park J.-H."/>
            <person name="Shin H.-D."/>
            <person name="Choi I.-G."/>
        </authorList>
    </citation>
    <scope>NUCLEOTIDE SEQUENCE [LARGE SCALE GENOMIC DNA]</scope>
    <source>
        <strain evidence="1 2">KUS-F28377</strain>
    </source>
</reference>
<sequence length="139" mass="15949">MSLIDEHLGEFYHNLFGGPRNLVGNNETGYILPSMKENMYACFKRKDAFGVESLFVGQIINSMIHQFSVCKVTAEDTAKNVLRAYECYNVYSIEEVVMECVLDMHTQHNGFHLINLSKFGTYWFFYNKIGLTQVANALN</sequence>
<evidence type="ECO:0000313" key="1">
    <source>
        <dbReference type="EMBL" id="OBZ87487.1"/>
    </source>
</evidence>
<dbReference type="STRING" id="101091.A0A1C7NEG8"/>
<keyword evidence="2" id="KW-1185">Reference proteome</keyword>
<protein>
    <submittedName>
        <fullName evidence="1">Uncharacterized protein</fullName>
    </submittedName>
</protein>
<name>A0A1C7NEG8_9FUNG</name>
<evidence type="ECO:0000313" key="2">
    <source>
        <dbReference type="Proteomes" id="UP000093000"/>
    </source>
</evidence>
<organism evidence="1 2">
    <name type="scientific">Choanephora cucurbitarum</name>
    <dbReference type="NCBI Taxonomy" id="101091"/>
    <lineage>
        <taxon>Eukaryota</taxon>
        <taxon>Fungi</taxon>
        <taxon>Fungi incertae sedis</taxon>
        <taxon>Mucoromycota</taxon>
        <taxon>Mucoromycotina</taxon>
        <taxon>Mucoromycetes</taxon>
        <taxon>Mucorales</taxon>
        <taxon>Mucorineae</taxon>
        <taxon>Choanephoraceae</taxon>
        <taxon>Choanephoroideae</taxon>
        <taxon>Choanephora</taxon>
    </lineage>
</organism>